<dbReference type="AlphaFoldDB" id="A0AAW0JY02"/>
<dbReference type="Gramene" id="rna-CFP56_47265">
    <property type="protein sequence ID" value="cds-POF12008.1"/>
    <property type="gene ID" value="gene-CFP56_47265"/>
</dbReference>
<name>A0AAW0JY02_QUESU</name>
<keyword evidence="2" id="KW-1185">Reference proteome</keyword>
<evidence type="ECO:0000313" key="1">
    <source>
        <dbReference type="EMBL" id="KAK7831086.1"/>
    </source>
</evidence>
<dbReference type="Proteomes" id="UP000237347">
    <property type="component" value="Unassembled WGS sequence"/>
</dbReference>
<proteinExistence type="predicted"/>
<comment type="caution">
    <text evidence="1">The sequence shown here is derived from an EMBL/GenBank/DDBJ whole genome shotgun (WGS) entry which is preliminary data.</text>
</comment>
<organism evidence="1 2">
    <name type="scientific">Quercus suber</name>
    <name type="common">Cork oak</name>
    <dbReference type="NCBI Taxonomy" id="58331"/>
    <lineage>
        <taxon>Eukaryota</taxon>
        <taxon>Viridiplantae</taxon>
        <taxon>Streptophyta</taxon>
        <taxon>Embryophyta</taxon>
        <taxon>Tracheophyta</taxon>
        <taxon>Spermatophyta</taxon>
        <taxon>Magnoliopsida</taxon>
        <taxon>eudicotyledons</taxon>
        <taxon>Gunneridae</taxon>
        <taxon>Pentapetalae</taxon>
        <taxon>rosids</taxon>
        <taxon>fabids</taxon>
        <taxon>Fagales</taxon>
        <taxon>Fagaceae</taxon>
        <taxon>Quercus</taxon>
    </lineage>
</organism>
<evidence type="ECO:0000313" key="2">
    <source>
        <dbReference type="Proteomes" id="UP000237347"/>
    </source>
</evidence>
<sequence>MHGNGGGKGGGSVGSECGKDVVALAVVQPKVVGVALWAVAVVAGWLFQGVEEDHTFQGTLFKVIPKFILMDCMLVKREKNNDVLVRNYM</sequence>
<reference evidence="1 2" key="1">
    <citation type="journal article" date="2018" name="Sci. Data">
        <title>The draft genome sequence of cork oak.</title>
        <authorList>
            <person name="Ramos A.M."/>
            <person name="Usie A."/>
            <person name="Barbosa P."/>
            <person name="Barros P.M."/>
            <person name="Capote T."/>
            <person name="Chaves I."/>
            <person name="Simoes F."/>
            <person name="Abreu I."/>
            <person name="Carrasquinho I."/>
            <person name="Faro C."/>
            <person name="Guimaraes J.B."/>
            <person name="Mendonca D."/>
            <person name="Nobrega F."/>
            <person name="Rodrigues L."/>
            <person name="Saibo N.J.M."/>
            <person name="Varela M.C."/>
            <person name="Egas C."/>
            <person name="Matos J."/>
            <person name="Miguel C.M."/>
            <person name="Oliveira M.M."/>
            <person name="Ricardo C.P."/>
            <person name="Goncalves S."/>
        </authorList>
    </citation>
    <scope>NUCLEOTIDE SEQUENCE [LARGE SCALE GENOMIC DNA]</scope>
    <source>
        <strain evidence="2">cv. HL8</strain>
    </source>
</reference>
<dbReference type="EMBL" id="PKMF04000451">
    <property type="protein sequence ID" value="KAK7831086.1"/>
    <property type="molecule type" value="Genomic_DNA"/>
</dbReference>
<protein>
    <submittedName>
        <fullName evidence="1">Uncharacterized protein</fullName>
    </submittedName>
</protein>
<gene>
    <name evidence="1" type="ORF">CFP56_027672</name>
</gene>
<accession>A0AAW0JY02</accession>